<dbReference type="Proteomes" id="UP000014731">
    <property type="component" value="Segment"/>
</dbReference>
<reference evidence="2" key="2">
    <citation type="submission" date="2013-03" db="EMBL/GenBank/DDBJ databases">
        <title>The Cellulophaga phages: a novel, diverse, and globally ubiquitous model system.</title>
        <authorList>
            <person name="Holmfeldt K."/>
            <person name="Solonenko N."/>
            <person name="Shah M."/>
            <person name="Corrier K."/>
            <person name="Riemann L."/>
            <person name="VerBerkmoes N.C."/>
            <person name="Sullivan M.B."/>
        </authorList>
    </citation>
    <scope>NUCLEOTIDE SEQUENCE [LARGE SCALE GENOMIC DNA]</scope>
</reference>
<dbReference type="OrthoDB" id="14606at10239"/>
<dbReference type="GeneID" id="16881040"/>
<organism evidence="1 2">
    <name type="scientific">Cellulophaga phage phi19:3</name>
    <dbReference type="NCBI Taxonomy" id="1327971"/>
    <lineage>
        <taxon>Viruses</taxon>
        <taxon>Duplodnaviria</taxon>
        <taxon>Heunggongvirae</taxon>
        <taxon>Uroviricota</taxon>
        <taxon>Caudoviricetes</taxon>
        <taxon>Pachyviridae</taxon>
        <taxon>Baltivirus</taxon>
        <taxon>Baltivirus phi19tres</taxon>
    </lineage>
</organism>
<dbReference type="EMBL" id="KC821608">
    <property type="protein sequence ID" value="AGO47418.1"/>
    <property type="molecule type" value="Genomic_DNA"/>
</dbReference>
<accession>R9ZZM7</accession>
<dbReference type="KEGG" id="vg:16881040"/>
<evidence type="ECO:0000313" key="1">
    <source>
        <dbReference type="EMBL" id="AGO47418.1"/>
    </source>
</evidence>
<evidence type="ECO:0000313" key="2">
    <source>
        <dbReference type="Proteomes" id="UP000014731"/>
    </source>
</evidence>
<protein>
    <recommendedName>
        <fullName evidence="3">DNA methyltransferase</fullName>
    </recommendedName>
</protein>
<keyword evidence="2" id="KW-1185">Reference proteome</keyword>
<dbReference type="RefSeq" id="YP_008240799.1">
    <property type="nucleotide sequence ID" value="NC_021789.1"/>
</dbReference>
<name>R9ZZM7_9CAUD</name>
<gene>
    <name evidence="1" type="ORF">Phi19:3_gp014</name>
</gene>
<reference evidence="1 2" key="1">
    <citation type="journal article" date="2013" name="Proc. Natl. Acad. Sci. U.S.A.">
        <title>Twelve previously unknown phage genera are ubiquitous in global oceans.</title>
        <authorList>
            <person name="Holmfeldt K."/>
            <person name="Solonenko N."/>
            <person name="Shah M."/>
            <person name="Corrier K."/>
            <person name="Riemann L."/>
            <person name="Verberkmoes N.C."/>
            <person name="Sullivan M.B."/>
        </authorList>
    </citation>
    <scope>NUCLEOTIDE SEQUENCE [LARGE SCALE GENOMIC DNA]</scope>
    <source>
        <strain evidence="1">Phi19:3</strain>
    </source>
</reference>
<sequence length="214" mass="24683">MKVLITHEESQTVMTAFLEAGHDAYSCDLLPSSGKYPERHLQMDYLKAIEKINPDFLGMHPECTRLTVAANKYYKPEYAERFPTIQQDRLEAVSHFFNCAMALEKVGKGYIENPIGIMSRLYKKPNQIIQPYQYGHAERKSTCLWLVGLPKLEPTNIVEPDIIIHKSGRTDSRLHFETLKLPKEERRKARSKTFTGIANAMAKQWTENINIKNQ</sequence>
<proteinExistence type="predicted"/>
<evidence type="ECO:0008006" key="3">
    <source>
        <dbReference type="Google" id="ProtNLM"/>
    </source>
</evidence>